<evidence type="ECO:0000259" key="5">
    <source>
        <dbReference type="PROSITE" id="PS50926"/>
    </source>
</evidence>
<feature type="domain" description="TRAM" evidence="5">
    <location>
        <begin position="5"/>
        <end position="63"/>
    </location>
</feature>
<dbReference type="EMBL" id="CP017037">
    <property type="protein sequence ID" value="AOH39579.1"/>
    <property type="molecule type" value="Genomic_DNA"/>
</dbReference>
<dbReference type="Gene3D" id="2.40.50.140">
    <property type="entry name" value="Nucleic acid-binding proteins"/>
    <property type="match status" value="1"/>
</dbReference>
<dbReference type="FunFam" id="3.40.50.150:FF:000009">
    <property type="entry name" value="23S rRNA (Uracil(1939)-C(5))-methyltransferase RlmD"/>
    <property type="match status" value="1"/>
</dbReference>
<evidence type="ECO:0000313" key="6">
    <source>
        <dbReference type="EMBL" id="AOH39579.1"/>
    </source>
</evidence>
<dbReference type="PANTHER" id="PTHR11061">
    <property type="entry name" value="RNA M5U METHYLTRANSFERASE"/>
    <property type="match status" value="1"/>
</dbReference>
<evidence type="ECO:0000256" key="4">
    <source>
        <dbReference type="PROSITE-ProRule" id="PRU01024"/>
    </source>
</evidence>
<feature type="active site" description="Nucleophile" evidence="4">
    <location>
        <position position="409"/>
    </location>
</feature>
<dbReference type="FunFam" id="2.40.50.1070:FF:000003">
    <property type="entry name" value="23S rRNA (Uracil-5-)-methyltransferase RumA"/>
    <property type="match status" value="1"/>
</dbReference>
<keyword evidence="1 4" id="KW-0489">Methyltransferase</keyword>
<keyword evidence="2 4" id="KW-0808">Transferase</keyword>
<feature type="binding site" evidence="4">
    <location>
        <position position="313"/>
    </location>
    <ligand>
        <name>S-adenosyl-L-methionine</name>
        <dbReference type="ChEBI" id="CHEBI:59789"/>
    </ligand>
</feature>
<dbReference type="Pfam" id="PF01938">
    <property type="entry name" value="TRAM"/>
    <property type="match status" value="1"/>
</dbReference>
<protein>
    <submittedName>
        <fullName evidence="6">23S rRNA (Uracil-5-)-methyltransferase RumA</fullName>
    </submittedName>
</protein>
<feature type="binding site" evidence="4">
    <location>
        <position position="334"/>
    </location>
    <ligand>
        <name>S-adenosyl-L-methionine</name>
        <dbReference type="ChEBI" id="CHEBI:59789"/>
    </ligand>
</feature>
<reference evidence="7" key="1">
    <citation type="submission" date="2016-08" db="EMBL/GenBank/DDBJ databases">
        <authorList>
            <person name="Holder M.E."/>
            <person name="Ajami N.J."/>
            <person name="Petrosino J.F."/>
        </authorList>
    </citation>
    <scope>NUCLEOTIDE SEQUENCE [LARGE SCALE GENOMIC DNA]</scope>
    <source>
        <strain evidence="7">F0677</strain>
    </source>
</reference>
<dbReference type="InterPro" id="IPR012340">
    <property type="entry name" value="NA-bd_OB-fold"/>
</dbReference>
<dbReference type="InterPro" id="IPR010280">
    <property type="entry name" value="U5_MeTrfase_fam"/>
</dbReference>
<feature type="binding site" evidence="4">
    <location>
        <position position="284"/>
    </location>
    <ligand>
        <name>S-adenosyl-L-methionine</name>
        <dbReference type="ChEBI" id="CHEBI:59789"/>
    </ligand>
</feature>
<dbReference type="STRING" id="39950.BCB69_06250"/>
<sequence length="454" mass="50798">MMKVPVIVGKKYISFVSDLGVHGEGIGKIDGFTVFIPDVLPEEIVKVKIILVKKSYAIGELLSIEKKSPYRVELEHTSAYGGCQLAHMTYEGQLQIKYRRVKDVITRIGGFSEEIVLPVLPAVHPWNYRNKMTAPVGSVHGETLIGYYKQGTHDIIPMDTCFIHQEGNNRLLRFVKRFMSKHSISAYNEKTKQGSVRHIMGRVGDGGKMMAVIITATEELPKKEYWIEAIQQEMPEVVSLYHNVQNKVGNVILGKTMHHIWGSPSITSSLCGLSFEVSPYSFFQVNKEQAEILYDKAIECAELTGNEVVIDAYCGTGTISLYLARKAKKVIGIEIVKPAIEDAKKNAQKNKVENVEFIAEDAGTYMPKLYQQGLRPDVIVMDPVRAGCSEEVLKAAASMQPKRIVYVSCNPATFARDAKILKEQGYELTKVQPVDMFPQTMHVECVSLLTKVHK</sequence>
<dbReference type="RefSeq" id="WP_069177339.1">
    <property type="nucleotide sequence ID" value="NZ_CP017037.1"/>
</dbReference>
<dbReference type="AlphaFoldDB" id="A0A1B3WF43"/>
<dbReference type="Gene3D" id="2.40.50.1070">
    <property type="match status" value="1"/>
</dbReference>
<evidence type="ECO:0000256" key="2">
    <source>
        <dbReference type="ARBA" id="ARBA00022679"/>
    </source>
</evidence>
<dbReference type="InterPro" id="IPR030391">
    <property type="entry name" value="MeTrfase_TrmA_CS"/>
</dbReference>
<keyword evidence="3 4" id="KW-0949">S-adenosyl-L-methionine</keyword>
<dbReference type="GO" id="GO:0070041">
    <property type="term" value="F:rRNA (uridine-C5-)-methyltransferase activity"/>
    <property type="evidence" value="ECO:0007669"/>
    <property type="project" value="TreeGrafter"/>
</dbReference>
<proteinExistence type="inferred from homology"/>
<dbReference type="Gene3D" id="3.40.50.150">
    <property type="entry name" value="Vaccinia Virus protein VP39"/>
    <property type="match status" value="1"/>
</dbReference>
<comment type="similarity">
    <text evidence="4">Belongs to the class I-like SAM-binding methyltransferase superfamily. RNA M5U methyltransferase family.</text>
</comment>
<dbReference type="PROSITE" id="PS50926">
    <property type="entry name" value="TRAM"/>
    <property type="match status" value="1"/>
</dbReference>
<dbReference type="Proteomes" id="UP000094757">
    <property type="component" value="Chromosome"/>
</dbReference>
<dbReference type="PANTHER" id="PTHR11061:SF30">
    <property type="entry name" value="TRNA (URACIL(54)-C(5))-METHYLTRANSFERASE"/>
    <property type="match status" value="1"/>
</dbReference>
<dbReference type="PROSITE" id="PS01231">
    <property type="entry name" value="TRMA_2"/>
    <property type="match status" value="1"/>
</dbReference>
<dbReference type="GO" id="GO:0070475">
    <property type="term" value="P:rRNA base methylation"/>
    <property type="evidence" value="ECO:0007669"/>
    <property type="project" value="TreeGrafter"/>
</dbReference>
<evidence type="ECO:0000313" key="7">
    <source>
        <dbReference type="Proteomes" id="UP000094757"/>
    </source>
</evidence>
<dbReference type="Pfam" id="PF05958">
    <property type="entry name" value="tRNA_U5-meth_tr"/>
    <property type="match status" value="1"/>
</dbReference>
<dbReference type="SUPFAM" id="SSF50249">
    <property type="entry name" value="Nucleic acid-binding proteins"/>
    <property type="match status" value="1"/>
</dbReference>
<dbReference type="KEGG" id="dpn:BCB69_06250"/>
<dbReference type="NCBIfam" id="TIGR00479">
    <property type="entry name" value="rumA"/>
    <property type="match status" value="1"/>
</dbReference>
<dbReference type="CDD" id="cd02440">
    <property type="entry name" value="AdoMet_MTases"/>
    <property type="match status" value="1"/>
</dbReference>
<dbReference type="SUPFAM" id="SSF53335">
    <property type="entry name" value="S-adenosyl-L-methionine-dependent methyltransferases"/>
    <property type="match status" value="1"/>
</dbReference>
<evidence type="ECO:0000256" key="3">
    <source>
        <dbReference type="ARBA" id="ARBA00022691"/>
    </source>
</evidence>
<dbReference type="InterPro" id="IPR002792">
    <property type="entry name" value="TRAM_dom"/>
</dbReference>
<dbReference type="PROSITE" id="PS51687">
    <property type="entry name" value="SAM_MT_RNA_M5U"/>
    <property type="match status" value="1"/>
</dbReference>
<gene>
    <name evidence="6" type="ORF">BCB69_06250</name>
</gene>
<organism evidence="6 7">
    <name type="scientific">Dialister pneumosintes</name>
    <dbReference type="NCBI Taxonomy" id="39950"/>
    <lineage>
        <taxon>Bacteria</taxon>
        <taxon>Bacillati</taxon>
        <taxon>Bacillota</taxon>
        <taxon>Negativicutes</taxon>
        <taxon>Veillonellales</taxon>
        <taxon>Veillonellaceae</taxon>
        <taxon>Dialister</taxon>
    </lineage>
</organism>
<dbReference type="InterPro" id="IPR029063">
    <property type="entry name" value="SAM-dependent_MTases_sf"/>
</dbReference>
<accession>A0A1B3WF43</accession>
<feature type="binding site" evidence="4">
    <location>
        <position position="382"/>
    </location>
    <ligand>
        <name>S-adenosyl-L-methionine</name>
        <dbReference type="ChEBI" id="CHEBI:59789"/>
    </ligand>
</feature>
<name>A0A1B3WF43_9FIRM</name>
<evidence type="ECO:0000256" key="1">
    <source>
        <dbReference type="ARBA" id="ARBA00022603"/>
    </source>
</evidence>